<reference evidence="1" key="1">
    <citation type="submission" date="2019-03" db="EMBL/GenBank/DDBJ databases">
        <authorList>
            <person name="Mank J."/>
            <person name="Almeida P."/>
        </authorList>
    </citation>
    <scope>NUCLEOTIDE SEQUENCE</scope>
    <source>
        <strain evidence="1">78183</strain>
    </source>
</reference>
<organism evidence="1">
    <name type="scientific">Salix viminalis</name>
    <name type="common">Common osier</name>
    <name type="synonym">Basket willow</name>
    <dbReference type="NCBI Taxonomy" id="40686"/>
    <lineage>
        <taxon>Eukaryota</taxon>
        <taxon>Viridiplantae</taxon>
        <taxon>Streptophyta</taxon>
        <taxon>Embryophyta</taxon>
        <taxon>Tracheophyta</taxon>
        <taxon>Spermatophyta</taxon>
        <taxon>Magnoliopsida</taxon>
        <taxon>eudicotyledons</taxon>
        <taxon>Gunneridae</taxon>
        <taxon>Pentapetalae</taxon>
        <taxon>rosids</taxon>
        <taxon>fabids</taxon>
        <taxon>Malpighiales</taxon>
        <taxon>Salicaceae</taxon>
        <taxon>Saliceae</taxon>
        <taxon>Salix</taxon>
    </lineage>
</organism>
<name>A0A6N2N5G9_SALVM</name>
<proteinExistence type="predicted"/>
<accession>A0A6N2N5G9</accession>
<gene>
    <name evidence="1" type="ORF">SVIM_LOCUS457808</name>
</gene>
<dbReference type="AlphaFoldDB" id="A0A6N2N5G9"/>
<sequence>MITEPGCHGITSAAASLVLVTNLHRVDEAFPFPPSHTHPFDALTNATCSSTALPLPFFFLSRMIC</sequence>
<evidence type="ECO:0000313" key="1">
    <source>
        <dbReference type="EMBL" id="VFU61237.1"/>
    </source>
</evidence>
<dbReference type="EMBL" id="CAADRP010002107">
    <property type="protein sequence ID" value="VFU61237.1"/>
    <property type="molecule type" value="Genomic_DNA"/>
</dbReference>
<protein>
    <submittedName>
        <fullName evidence="1">Uncharacterized protein</fullName>
    </submittedName>
</protein>